<dbReference type="OrthoDB" id="4393931at2"/>
<dbReference type="Proteomes" id="UP000078582">
    <property type="component" value="Chromosome"/>
</dbReference>
<dbReference type="InterPro" id="IPR040628">
    <property type="entry name" value="BaeRF_family6"/>
</dbReference>
<evidence type="ECO:0000259" key="1">
    <source>
        <dbReference type="Pfam" id="PF18848"/>
    </source>
</evidence>
<dbReference type="STRING" id="375175.AYR53_07600"/>
<reference evidence="2 3" key="1">
    <citation type="submission" date="2016-03" db="EMBL/GenBank/DDBJ databases">
        <title>Pediococcus and Lactobacillus from brewery environment - whole genome sequencing and assembly.</title>
        <authorList>
            <person name="Behr J."/>
            <person name="Geissler A.J."/>
            <person name="Vogel R.F."/>
        </authorList>
    </citation>
    <scope>NUCLEOTIDE SEQUENCE [LARGE SCALE GENOMIC DNA]</scope>
    <source>
        <strain evidence="2 3">TMW 1.1989</strain>
    </source>
</reference>
<evidence type="ECO:0000313" key="2">
    <source>
        <dbReference type="EMBL" id="ANK62648.1"/>
    </source>
</evidence>
<sequence>MVTTHYIDLKTLLNDLQHGPFVSIYLNTLPLRNEAEKSQITYKNLLKEAKEQFTTLFPETNWSAFEAQLTPLLSDATFWRDQLSVSLGIIVNQNEMMVTRLNAAVTQRVSVSRFPDLMPIINNSQRQFDYTLLCLNQDSFRLFKYQGQRFNEIIFPEDAPTTLKKALGDEIKGGDLNFRTNGDGAGSVSYHGHNAKDEETEIDHRNYYQAIDDYLIDHVDSKRLILFGLSENQALFRQLSKNSALAQHLRITASPANLSKEQIQKQTEPLHQQWAAAIVAITLDRYQNAIPQRKILTTSQDLVLAAKAGQIDTLLLAQDGFAAGIMTADGLDQSTSIGQRHNLLFDLSDYTLNFGGKVVIIPSEQMPEGQTACAISRYR</sequence>
<dbReference type="KEGG" id="lbt:AYR52_02480"/>
<dbReference type="RefSeq" id="WP_068223452.1">
    <property type="nucleotide sequence ID" value="NZ_CP014623.1"/>
</dbReference>
<proteinExistence type="predicted"/>
<keyword evidence="3" id="KW-1185">Reference proteome</keyword>
<accession>A0A192H2Z9</accession>
<organism evidence="2 3">
    <name type="scientific">Loigolactobacillus backii</name>
    <dbReference type="NCBI Taxonomy" id="375175"/>
    <lineage>
        <taxon>Bacteria</taxon>
        <taxon>Bacillati</taxon>
        <taxon>Bacillota</taxon>
        <taxon>Bacilli</taxon>
        <taxon>Lactobacillales</taxon>
        <taxon>Lactobacillaceae</taxon>
        <taxon>Loigolactobacillus</taxon>
    </lineage>
</organism>
<dbReference type="AlphaFoldDB" id="A0A192H2Z9"/>
<name>A0A192H2Z9_9LACO</name>
<dbReference type="Pfam" id="PF18848">
    <property type="entry name" value="baeRF_family6"/>
    <property type="match status" value="1"/>
</dbReference>
<dbReference type="GeneID" id="42982116"/>
<dbReference type="EMBL" id="CP014873">
    <property type="protein sequence ID" value="ANK62648.1"/>
    <property type="molecule type" value="Genomic_DNA"/>
</dbReference>
<evidence type="ECO:0000313" key="3">
    <source>
        <dbReference type="Proteomes" id="UP000078582"/>
    </source>
</evidence>
<gene>
    <name evidence="2" type="ORF">AYR53_07600</name>
</gene>
<feature type="domain" description="Bacterial archaeo-eukaryotic release factor family 6" evidence="1">
    <location>
        <begin position="129"/>
        <end position="272"/>
    </location>
</feature>
<protein>
    <recommendedName>
        <fullName evidence="1">Bacterial archaeo-eukaryotic release factor family 6 domain-containing protein</fullName>
    </recommendedName>
</protein>